<dbReference type="GO" id="GO:0046294">
    <property type="term" value="P:formaldehyde catabolic process"/>
    <property type="evidence" value="ECO:0007669"/>
    <property type="project" value="TreeGrafter"/>
</dbReference>
<accession>A0A9P6AQH6</accession>
<dbReference type="SUPFAM" id="SSF51735">
    <property type="entry name" value="NAD(P)-binding Rossmann-fold domains"/>
    <property type="match status" value="1"/>
</dbReference>
<dbReference type="PANTHER" id="PTHR43880:SF12">
    <property type="entry name" value="ALCOHOL DEHYDROGENASE CLASS-3"/>
    <property type="match status" value="1"/>
</dbReference>
<sequence>VIKCKVVIVWAAKDPLTIQDAEVDPPKAGEVRIHILHTCICHTDEYTRSGKDPEGTFPVILGHEGGGIIESVGEGVTDVQPIIFPTSFETPWLECKKWKFFTSGKTNLCSSVRSTQGRGVMPDGSVCFHWRGKDISISLMGVSSFSQYTVVVSQYSIVKVNPKVPLEKLSLLGRGDQTPGVVNFSIAVFGCGCIGLDVVNGARHLGNSHIIAIDTNLAREAWAFRLGATEFINSAALRRGVGSVQEHLVAITGRGLDLTNSLDQENDTKTETILFSIGQWSTRFLLHPPYWSHQHNAGALQVRS</sequence>
<comment type="caution">
    <text evidence="6">The sequence shown here is derived from an EMBL/GenBank/DDBJ whole genome shotgun (WGS) entry which is preliminary data.</text>
</comment>
<name>A0A9P6AQH6_9AGAM</name>
<evidence type="ECO:0000256" key="2">
    <source>
        <dbReference type="ARBA" id="ARBA00022833"/>
    </source>
</evidence>
<dbReference type="Pfam" id="PF08240">
    <property type="entry name" value="ADH_N"/>
    <property type="match status" value="1"/>
</dbReference>
<keyword evidence="1" id="KW-0479">Metal-binding</keyword>
<evidence type="ECO:0000259" key="5">
    <source>
        <dbReference type="Pfam" id="PF08240"/>
    </source>
</evidence>
<evidence type="ECO:0000256" key="3">
    <source>
        <dbReference type="ARBA" id="ARBA00023002"/>
    </source>
</evidence>
<reference evidence="6" key="1">
    <citation type="journal article" date="2020" name="Nat. Commun.">
        <title>Large-scale genome sequencing of mycorrhizal fungi provides insights into the early evolution of symbiotic traits.</title>
        <authorList>
            <person name="Miyauchi S."/>
            <person name="Kiss E."/>
            <person name="Kuo A."/>
            <person name="Drula E."/>
            <person name="Kohler A."/>
            <person name="Sanchez-Garcia M."/>
            <person name="Morin E."/>
            <person name="Andreopoulos B."/>
            <person name="Barry K.W."/>
            <person name="Bonito G."/>
            <person name="Buee M."/>
            <person name="Carver A."/>
            <person name="Chen C."/>
            <person name="Cichocki N."/>
            <person name="Clum A."/>
            <person name="Culley D."/>
            <person name="Crous P.W."/>
            <person name="Fauchery L."/>
            <person name="Girlanda M."/>
            <person name="Hayes R.D."/>
            <person name="Keri Z."/>
            <person name="LaButti K."/>
            <person name="Lipzen A."/>
            <person name="Lombard V."/>
            <person name="Magnuson J."/>
            <person name="Maillard F."/>
            <person name="Murat C."/>
            <person name="Nolan M."/>
            <person name="Ohm R.A."/>
            <person name="Pangilinan J."/>
            <person name="Pereira M.F."/>
            <person name="Perotto S."/>
            <person name="Peter M."/>
            <person name="Pfister S."/>
            <person name="Riley R."/>
            <person name="Sitrit Y."/>
            <person name="Stielow J.B."/>
            <person name="Szollosi G."/>
            <person name="Zifcakova L."/>
            <person name="Stursova M."/>
            <person name="Spatafora J.W."/>
            <person name="Tedersoo L."/>
            <person name="Vaario L.M."/>
            <person name="Yamada A."/>
            <person name="Yan M."/>
            <person name="Wang P."/>
            <person name="Xu J."/>
            <person name="Bruns T."/>
            <person name="Baldrian P."/>
            <person name="Vilgalys R."/>
            <person name="Dunand C."/>
            <person name="Henrissat B."/>
            <person name="Grigoriev I.V."/>
            <person name="Hibbett D."/>
            <person name="Nagy L.G."/>
            <person name="Martin F.M."/>
        </authorList>
    </citation>
    <scope>NUCLEOTIDE SEQUENCE</scope>
    <source>
        <strain evidence="6">UP504</strain>
    </source>
</reference>
<dbReference type="OrthoDB" id="417550at2759"/>
<dbReference type="Gene3D" id="3.90.180.10">
    <property type="entry name" value="Medium-chain alcohol dehydrogenases, catalytic domain"/>
    <property type="match status" value="1"/>
</dbReference>
<dbReference type="InterPro" id="IPR013154">
    <property type="entry name" value="ADH-like_N"/>
</dbReference>
<dbReference type="AlphaFoldDB" id="A0A9P6AQH6"/>
<dbReference type="SUPFAM" id="SSF50129">
    <property type="entry name" value="GroES-like"/>
    <property type="match status" value="1"/>
</dbReference>
<keyword evidence="3" id="KW-0560">Oxidoreductase</keyword>
<evidence type="ECO:0000313" key="7">
    <source>
        <dbReference type="Proteomes" id="UP000886523"/>
    </source>
</evidence>
<evidence type="ECO:0000256" key="4">
    <source>
        <dbReference type="ARBA" id="ARBA00023027"/>
    </source>
</evidence>
<dbReference type="InterPro" id="IPR011032">
    <property type="entry name" value="GroES-like_sf"/>
</dbReference>
<dbReference type="InterPro" id="IPR002328">
    <property type="entry name" value="ADH_Zn_CS"/>
</dbReference>
<protein>
    <recommendedName>
        <fullName evidence="5">Alcohol dehydrogenase-like N-terminal domain-containing protein</fullName>
    </recommendedName>
</protein>
<dbReference type="EMBL" id="MU129032">
    <property type="protein sequence ID" value="KAF9509595.1"/>
    <property type="molecule type" value="Genomic_DNA"/>
</dbReference>
<feature type="non-terminal residue" evidence="6">
    <location>
        <position position="1"/>
    </location>
</feature>
<dbReference type="GO" id="GO:0051903">
    <property type="term" value="F:S-(hydroxymethyl)glutathione dehydrogenase [NAD(P)+] activity"/>
    <property type="evidence" value="ECO:0007669"/>
    <property type="project" value="TreeGrafter"/>
</dbReference>
<evidence type="ECO:0000313" key="6">
    <source>
        <dbReference type="EMBL" id="KAF9509595.1"/>
    </source>
</evidence>
<dbReference type="PANTHER" id="PTHR43880">
    <property type="entry name" value="ALCOHOL DEHYDROGENASE"/>
    <property type="match status" value="1"/>
</dbReference>
<feature type="domain" description="Alcohol dehydrogenase-like N-terminal" evidence="5">
    <location>
        <begin position="28"/>
        <end position="151"/>
    </location>
</feature>
<keyword evidence="4" id="KW-0520">NAD</keyword>
<keyword evidence="7" id="KW-1185">Reference proteome</keyword>
<dbReference type="PROSITE" id="PS00059">
    <property type="entry name" value="ADH_ZINC"/>
    <property type="match status" value="1"/>
</dbReference>
<dbReference type="GO" id="GO:0008270">
    <property type="term" value="F:zinc ion binding"/>
    <property type="evidence" value="ECO:0007669"/>
    <property type="project" value="InterPro"/>
</dbReference>
<keyword evidence="2" id="KW-0862">Zinc</keyword>
<gene>
    <name evidence="6" type="ORF">BS47DRAFT_1301246</name>
</gene>
<dbReference type="InterPro" id="IPR036291">
    <property type="entry name" value="NAD(P)-bd_dom_sf"/>
</dbReference>
<dbReference type="GO" id="GO:0005829">
    <property type="term" value="C:cytosol"/>
    <property type="evidence" value="ECO:0007669"/>
    <property type="project" value="TreeGrafter"/>
</dbReference>
<dbReference type="Gene3D" id="3.40.50.720">
    <property type="entry name" value="NAD(P)-binding Rossmann-like Domain"/>
    <property type="match status" value="1"/>
</dbReference>
<evidence type="ECO:0000256" key="1">
    <source>
        <dbReference type="ARBA" id="ARBA00022723"/>
    </source>
</evidence>
<organism evidence="6 7">
    <name type="scientific">Hydnum rufescens UP504</name>
    <dbReference type="NCBI Taxonomy" id="1448309"/>
    <lineage>
        <taxon>Eukaryota</taxon>
        <taxon>Fungi</taxon>
        <taxon>Dikarya</taxon>
        <taxon>Basidiomycota</taxon>
        <taxon>Agaricomycotina</taxon>
        <taxon>Agaricomycetes</taxon>
        <taxon>Cantharellales</taxon>
        <taxon>Hydnaceae</taxon>
        <taxon>Hydnum</taxon>
    </lineage>
</organism>
<dbReference type="Proteomes" id="UP000886523">
    <property type="component" value="Unassembled WGS sequence"/>
</dbReference>
<proteinExistence type="predicted"/>